<gene>
    <name evidence="14" type="ORF">ACA1_333260</name>
</gene>
<dbReference type="MEROPS" id="A22.A10"/>
<evidence type="ECO:0000256" key="11">
    <source>
        <dbReference type="ARBA" id="ARBA00053367"/>
    </source>
</evidence>
<dbReference type="GO" id="GO:0042500">
    <property type="term" value="F:aspartic endopeptidase activity, intramembrane cleaving"/>
    <property type="evidence" value="ECO:0007669"/>
    <property type="project" value="InterPro"/>
</dbReference>
<dbReference type="GO" id="GO:0000139">
    <property type="term" value="C:Golgi membrane"/>
    <property type="evidence" value="ECO:0007669"/>
    <property type="project" value="UniProtKB-SubCell"/>
</dbReference>
<comment type="subcellular location">
    <subcellularLocation>
        <location evidence="1">Endoplasmic reticulum membrane</location>
        <topology evidence="1">Multi-pass membrane protein</topology>
    </subcellularLocation>
    <subcellularLocation>
        <location evidence="2">Golgi apparatus membrane</location>
        <topology evidence="2">Multi-pass membrane protein</topology>
    </subcellularLocation>
</comment>
<keyword evidence="8 13" id="KW-1133">Transmembrane helix</keyword>
<dbReference type="PANTHER" id="PTHR10202:SF13">
    <property type="entry name" value="PRESENILIN HOMOLOG"/>
    <property type="match status" value="1"/>
</dbReference>
<dbReference type="GO" id="GO:0044351">
    <property type="term" value="P:macropinocytosis"/>
    <property type="evidence" value="ECO:0007669"/>
    <property type="project" value="UniProtKB-ARBA"/>
</dbReference>
<dbReference type="GO" id="GO:0006914">
    <property type="term" value="P:autophagy"/>
    <property type="evidence" value="ECO:0007669"/>
    <property type="project" value="UniProtKB-ARBA"/>
</dbReference>
<feature type="transmembrane region" description="Helical" evidence="13">
    <location>
        <begin position="220"/>
        <end position="242"/>
    </location>
</feature>
<keyword evidence="4 13" id="KW-0812">Transmembrane</keyword>
<dbReference type="VEuPathDB" id="AmoebaDB:ACA1_333260"/>
<dbReference type="SMART" id="SM00730">
    <property type="entry name" value="PSN"/>
    <property type="match status" value="1"/>
</dbReference>
<comment type="function">
    <text evidence="11">Probable catalytic subunit of the gamma-secretase complex, an endoprotease complex that catalyzes the intramembrane cleavage of integral membrane proteins such as Notch receptors. Requires the other members of the gamma-secretase complex to have a protease activity.</text>
</comment>
<dbReference type="GO" id="GO:0055074">
    <property type="term" value="P:calcium ion homeostasis"/>
    <property type="evidence" value="ECO:0007669"/>
    <property type="project" value="UniProtKB-ARBA"/>
</dbReference>
<dbReference type="GO" id="GO:0007219">
    <property type="term" value="P:Notch signaling pathway"/>
    <property type="evidence" value="ECO:0007669"/>
    <property type="project" value="UniProtKB-KW"/>
</dbReference>
<evidence type="ECO:0000256" key="5">
    <source>
        <dbReference type="ARBA" id="ARBA00022801"/>
    </source>
</evidence>
<keyword evidence="9" id="KW-0333">Golgi apparatus</keyword>
<proteinExistence type="inferred from homology"/>
<keyword evidence="10 13" id="KW-0472">Membrane</keyword>
<dbReference type="FunFam" id="1.10.472.100:FF:000003">
    <property type="entry name" value="Presenilin"/>
    <property type="match status" value="1"/>
</dbReference>
<evidence type="ECO:0000256" key="6">
    <source>
        <dbReference type="ARBA" id="ARBA00022824"/>
    </source>
</evidence>
<dbReference type="Pfam" id="PF01080">
    <property type="entry name" value="Presenilin"/>
    <property type="match status" value="3"/>
</dbReference>
<comment type="subunit">
    <text evidence="12">Homodimer. Component of the gamma-secretase complex, a complex composed of a presenilin homodimer, nicastrin, aph1 and pen2.</text>
</comment>
<feature type="transmembrane region" description="Helical" evidence="13">
    <location>
        <begin position="128"/>
        <end position="147"/>
    </location>
</feature>
<feature type="transmembrane region" description="Helical" evidence="13">
    <location>
        <begin position="180"/>
        <end position="200"/>
    </location>
</feature>
<keyword evidence="6" id="KW-0256">Endoplasmic reticulum</keyword>
<evidence type="ECO:0000256" key="2">
    <source>
        <dbReference type="ARBA" id="ARBA00004653"/>
    </source>
</evidence>
<evidence type="ECO:0000313" key="15">
    <source>
        <dbReference type="Proteomes" id="UP000011083"/>
    </source>
</evidence>
<evidence type="ECO:0000256" key="12">
    <source>
        <dbReference type="ARBA" id="ARBA00066080"/>
    </source>
</evidence>
<dbReference type="GO" id="GO:0006509">
    <property type="term" value="P:membrane protein ectodomain proteolysis"/>
    <property type="evidence" value="ECO:0007669"/>
    <property type="project" value="TreeGrafter"/>
</dbReference>
<dbReference type="Proteomes" id="UP000011083">
    <property type="component" value="Unassembled WGS sequence"/>
</dbReference>
<dbReference type="STRING" id="1257118.L8HJ63"/>
<feature type="transmembrane region" description="Helical" evidence="13">
    <location>
        <begin position="249"/>
        <end position="265"/>
    </location>
</feature>
<dbReference type="AlphaFoldDB" id="L8HJ63"/>
<dbReference type="PANTHER" id="PTHR10202">
    <property type="entry name" value="PRESENILIN"/>
    <property type="match status" value="1"/>
</dbReference>
<evidence type="ECO:0000313" key="14">
    <source>
        <dbReference type="EMBL" id="ELR24446.1"/>
    </source>
</evidence>
<dbReference type="GO" id="GO:0016485">
    <property type="term" value="P:protein processing"/>
    <property type="evidence" value="ECO:0007669"/>
    <property type="project" value="InterPro"/>
</dbReference>
<keyword evidence="7" id="KW-0914">Notch signaling pathway</keyword>
<evidence type="ECO:0000256" key="8">
    <source>
        <dbReference type="ARBA" id="ARBA00022989"/>
    </source>
</evidence>
<feature type="transmembrane region" description="Helical" evidence="13">
    <location>
        <begin position="364"/>
        <end position="390"/>
    </location>
</feature>
<dbReference type="GO" id="GO:0005789">
    <property type="term" value="C:endoplasmic reticulum membrane"/>
    <property type="evidence" value="ECO:0007669"/>
    <property type="project" value="UniProtKB-SubCell"/>
</dbReference>
<dbReference type="KEGG" id="acan:ACA1_333260"/>
<evidence type="ECO:0000256" key="13">
    <source>
        <dbReference type="SAM" id="Phobius"/>
    </source>
</evidence>
<dbReference type="GO" id="GO:0106070">
    <property type="term" value="P:regulation of adenylate cyclase-activating G protein-coupled receptor signaling pathway"/>
    <property type="evidence" value="ECO:0007669"/>
    <property type="project" value="UniProtKB-ARBA"/>
</dbReference>
<dbReference type="GeneID" id="14925469"/>
<dbReference type="GO" id="GO:0070765">
    <property type="term" value="C:gamma-secretase complex"/>
    <property type="evidence" value="ECO:0007669"/>
    <property type="project" value="UniProtKB-ARBA"/>
</dbReference>
<dbReference type="OMA" id="TTNLMMF"/>
<feature type="non-terminal residue" evidence="14">
    <location>
        <position position="430"/>
    </location>
</feature>
<accession>L8HJ63</accession>
<evidence type="ECO:0000256" key="1">
    <source>
        <dbReference type="ARBA" id="ARBA00004477"/>
    </source>
</evidence>
<protein>
    <submittedName>
        <fullName evidence="14">Presenilin subfamily protein</fullName>
    </submittedName>
</protein>
<reference evidence="14 15" key="1">
    <citation type="journal article" date="2013" name="Genome Biol.">
        <title>Genome of Acanthamoeba castellanii highlights extensive lateral gene transfer and early evolution of tyrosine kinase signaling.</title>
        <authorList>
            <person name="Clarke M."/>
            <person name="Lohan A.J."/>
            <person name="Liu B."/>
            <person name="Lagkouvardos I."/>
            <person name="Roy S."/>
            <person name="Zafar N."/>
            <person name="Bertelli C."/>
            <person name="Schilde C."/>
            <person name="Kianianmomeni A."/>
            <person name="Burglin T.R."/>
            <person name="Frech C."/>
            <person name="Turcotte B."/>
            <person name="Kopec K.O."/>
            <person name="Synnott J.M."/>
            <person name="Choo C."/>
            <person name="Paponov I."/>
            <person name="Finkler A."/>
            <person name="Soon Heng Tan C."/>
            <person name="Hutchins A.P."/>
            <person name="Weinmeier T."/>
            <person name="Rattei T."/>
            <person name="Chu J.S."/>
            <person name="Gimenez G."/>
            <person name="Irimia M."/>
            <person name="Rigden D.J."/>
            <person name="Fitzpatrick D.A."/>
            <person name="Lorenzo-Morales J."/>
            <person name="Bateman A."/>
            <person name="Chiu C.H."/>
            <person name="Tang P."/>
            <person name="Hegemann P."/>
            <person name="Fromm H."/>
            <person name="Raoult D."/>
            <person name="Greub G."/>
            <person name="Miranda-Saavedra D."/>
            <person name="Chen N."/>
            <person name="Nash P."/>
            <person name="Ginger M.L."/>
            <person name="Horn M."/>
            <person name="Schaap P."/>
            <person name="Caler L."/>
            <person name="Loftus B."/>
        </authorList>
    </citation>
    <scope>NUCLEOTIDE SEQUENCE [LARGE SCALE GENOMIC DNA]</scope>
    <source>
        <strain evidence="14 15">Neff</strain>
    </source>
</reference>
<dbReference type="OrthoDB" id="432970at2759"/>
<dbReference type="EMBL" id="KB007819">
    <property type="protein sequence ID" value="ELR24446.1"/>
    <property type="molecule type" value="Genomic_DNA"/>
</dbReference>
<dbReference type="InterPro" id="IPR006639">
    <property type="entry name" value="Preselin/SPP"/>
</dbReference>
<name>L8HJ63_ACACF</name>
<keyword evidence="15" id="KW-1185">Reference proteome</keyword>
<evidence type="ECO:0000256" key="4">
    <source>
        <dbReference type="ARBA" id="ARBA00022692"/>
    </source>
</evidence>
<sequence length="430" mass="48759">WKATKRSTRNRSSWSRSRKLRGRAFSTTLKVRMTSQVVVMLRRNPPSTTKMTICQHLLRLLPLRLPRRTPANRSVPTATALAQVARRSRSMMTKSGAKRRMTKAASPLKTTLKWFVGAFNCDAVPGPLVLAILKPVAVTMMLVIWVVKTITIPYNQNFSPVYMVYKEVASDDTSTKLLGALLNALVFVVVIVIVTVIFVILYKYRCLKYMWKAYNLPMDWVTFVFMMWNFTGAGVISIFWYAPQRWNQAYLVLISAFMAIFFTRLPEWTTWTILAAIALYDVFAVLCPRGPLRVLVETAQQRQEPIPALLYNGFVVPLMINTLNMMGSSDRGEGLMEEDKRPQSVKLGLGDFVFYSVLVGRAAMFNWLTVFTCFIAIITGLFWTLLLLAVFRKALPALPFSIALGIFFFFLSKVFLLPFVLALGSSAVFV</sequence>
<comment type="similarity">
    <text evidence="3">Belongs to the peptidase A22A family.</text>
</comment>
<evidence type="ECO:0000256" key="7">
    <source>
        <dbReference type="ARBA" id="ARBA00022976"/>
    </source>
</evidence>
<dbReference type="InterPro" id="IPR042524">
    <property type="entry name" value="Presenilin_C"/>
</dbReference>
<feature type="transmembrane region" description="Helical" evidence="13">
    <location>
        <begin position="402"/>
        <end position="429"/>
    </location>
</feature>
<dbReference type="InterPro" id="IPR001108">
    <property type="entry name" value="Peptidase_A22A"/>
</dbReference>
<feature type="transmembrane region" description="Helical" evidence="13">
    <location>
        <begin position="271"/>
        <end position="288"/>
    </location>
</feature>
<organism evidence="14 15">
    <name type="scientific">Acanthamoeba castellanii (strain ATCC 30010 / Neff)</name>
    <dbReference type="NCBI Taxonomy" id="1257118"/>
    <lineage>
        <taxon>Eukaryota</taxon>
        <taxon>Amoebozoa</taxon>
        <taxon>Discosea</taxon>
        <taxon>Longamoebia</taxon>
        <taxon>Centramoebida</taxon>
        <taxon>Acanthamoebidae</taxon>
        <taxon>Acanthamoeba</taxon>
    </lineage>
</organism>
<keyword evidence="5" id="KW-0378">Hydrolase</keyword>
<dbReference type="Gene3D" id="1.10.472.100">
    <property type="entry name" value="Presenilin"/>
    <property type="match status" value="1"/>
</dbReference>
<dbReference type="RefSeq" id="XP_004355020.1">
    <property type="nucleotide sequence ID" value="XM_004354968.1"/>
</dbReference>
<evidence type="ECO:0000256" key="10">
    <source>
        <dbReference type="ARBA" id="ARBA00023136"/>
    </source>
</evidence>
<evidence type="ECO:0000256" key="9">
    <source>
        <dbReference type="ARBA" id="ARBA00023034"/>
    </source>
</evidence>
<evidence type="ECO:0000256" key="3">
    <source>
        <dbReference type="ARBA" id="ARBA00008604"/>
    </source>
</evidence>